<dbReference type="Proteomes" id="UP000663888">
    <property type="component" value="Unassembled WGS sequence"/>
</dbReference>
<feature type="compositionally biased region" description="Polar residues" evidence="2">
    <location>
        <begin position="537"/>
        <end position="549"/>
    </location>
</feature>
<dbReference type="PANTHER" id="PTHR37534">
    <property type="entry name" value="TRANSCRIPTIONAL ACTIVATOR PROTEIN UGA3"/>
    <property type="match status" value="1"/>
</dbReference>
<feature type="region of interest" description="Disordered" evidence="2">
    <location>
        <begin position="470"/>
        <end position="577"/>
    </location>
</feature>
<feature type="non-terminal residue" evidence="3">
    <location>
        <position position="1"/>
    </location>
</feature>
<gene>
    <name evidence="3" type="ORF">RDB_LOCUS113621</name>
</gene>
<evidence type="ECO:0000256" key="2">
    <source>
        <dbReference type="SAM" id="MobiDB-lite"/>
    </source>
</evidence>
<evidence type="ECO:0000256" key="1">
    <source>
        <dbReference type="ARBA" id="ARBA00023242"/>
    </source>
</evidence>
<evidence type="ECO:0000313" key="3">
    <source>
        <dbReference type="EMBL" id="CAE6474329.1"/>
    </source>
</evidence>
<dbReference type="EMBL" id="CAJMWX010001208">
    <property type="protein sequence ID" value="CAE6474329.1"/>
    <property type="molecule type" value="Genomic_DNA"/>
</dbReference>
<name>A0A8H3C407_9AGAM</name>
<evidence type="ECO:0000313" key="4">
    <source>
        <dbReference type="Proteomes" id="UP000663888"/>
    </source>
</evidence>
<feature type="compositionally biased region" description="Polar residues" evidence="2">
    <location>
        <begin position="487"/>
        <end position="514"/>
    </location>
</feature>
<sequence length="926" mass="102881">MAALFSLGSAPDANLPPHRTQDSTNQSVPSVSSWALDDIDDVGSQENGDSEDGVPLIRRELVLDKTAMSNALPFVLQGYAAWVRRLAIEPLKLTRIGRDFVFSHFQDGDQSRWIIGLIANIGNRIGTMQMMEGYHQPMVSALHRAVRRRLETVKSQSKLTKSELVQALDSALEVIAIHIYVDSPTEAMTLRQETLPIFQLLCGEPPGAPMNLPSLLQHSLGCLRQYASMNVFFTVLTDMPTMFQYEVPISSSQLADPYLSSPAIQEDGIVQWLYGVPNQTMMLLAAMKTMHLNGLVPHEETVDSLEQDIRDVPPFAGSSSDRFLAIIRFVVQECWRQATFIYLYMAVCGDSSDTPRVEDALKRFMKLVNGTRPGRLPDELLTSPLILILFMQPLQLSPASMASPRSTTGCFMCQAEGHEECDETKPYYLDHQSSRVEQNIECPGYRDIEHADKQNKEFQALIAPRSLFNRSRGSPLANTEELDQDPVPSSSTTIDCTSTPPSMCATTPTTSGSMSPLEDLNCIGGPLDMDPLPQGTYLANNSLENQDLPSDSTSDSESSDGDVTSHDDEDSERRVGVIRREPVLDKTVESNALPFVLQGYVRWINRLALDPLKLTCISRDYVCRQFEDGDQSRWIIALLANAGDRIGRAELVDVAPNSMISALDSAVRWRLRAVKSRPKPKVPELANVLDSVLEASGSTSDWTGLNNVYLLQTIPMHLYADSPIAAMTLRQETAPVFRQLCPEPPGAPINLSSLLWHPLRSLRQYVTMDILFSVLTDVPALHRYELPIPGSQPEQPANSDPSIHEDGIVQWLHGVPNRIILLLATMKTMHLDGLVPNEETVALLEQDIRNVPPFTGSSSDRFLAIIRFVVQECWRQATFIYLYMAVCGDSSDTPRVKGAFKRFMRLLNGTSPGRLPDEFLTSPLVL</sequence>
<reference evidence="3" key="1">
    <citation type="submission" date="2021-01" db="EMBL/GenBank/DDBJ databases">
        <authorList>
            <person name="Kaushik A."/>
        </authorList>
    </citation>
    <scope>NUCLEOTIDE SEQUENCE</scope>
    <source>
        <strain evidence="3">AG4-R118</strain>
    </source>
</reference>
<dbReference type="AlphaFoldDB" id="A0A8H3C407"/>
<comment type="caution">
    <text evidence="3">The sequence shown here is derived from an EMBL/GenBank/DDBJ whole genome shotgun (WGS) entry which is preliminary data.</text>
</comment>
<keyword evidence="1" id="KW-0539">Nucleus</keyword>
<protein>
    <submittedName>
        <fullName evidence="3">Uncharacterized protein</fullName>
    </submittedName>
</protein>
<dbReference type="PANTHER" id="PTHR37534:SF46">
    <property type="entry name" value="ZN(II)2CYS6 TRANSCRIPTION FACTOR (EUROFUNG)"/>
    <property type="match status" value="1"/>
</dbReference>
<feature type="compositionally biased region" description="Basic and acidic residues" evidence="2">
    <location>
        <begin position="563"/>
        <end position="577"/>
    </location>
</feature>
<proteinExistence type="predicted"/>
<organism evidence="3 4">
    <name type="scientific">Rhizoctonia solani</name>
    <dbReference type="NCBI Taxonomy" id="456999"/>
    <lineage>
        <taxon>Eukaryota</taxon>
        <taxon>Fungi</taxon>
        <taxon>Dikarya</taxon>
        <taxon>Basidiomycota</taxon>
        <taxon>Agaricomycotina</taxon>
        <taxon>Agaricomycetes</taxon>
        <taxon>Cantharellales</taxon>
        <taxon>Ceratobasidiaceae</taxon>
        <taxon>Rhizoctonia</taxon>
    </lineage>
</organism>
<accession>A0A8H3C407</accession>